<gene>
    <name evidence="4" type="ORF">HNO88_003013</name>
</gene>
<keyword evidence="2" id="KW-0233">DNA recombination</keyword>
<dbReference type="InterPro" id="IPR010998">
    <property type="entry name" value="Integrase_recombinase_N"/>
</dbReference>
<evidence type="ECO:0000256" key="1">
    <source>
        <dbReference type="ARBA" id="ARBA00023125"/>
    </source>
</evidence>
<sequence length="337" mass="38964">MTGLHVVSKRLATGRRWFVYAWRGGPCIHKQDGEEKPVITREILDAQYRAQQDTIGRAPEDVDWLIKAYEASPKYINTKPSTKKDYRLWLTRISKRFGTTPVDAFCDWRMRGDVIEWRDEWAHMPRTADKAVVMMVTLLNWGVENGKLERHFCHGIGLLHSADRSEQIWEDRHWTAVEKEEDFPAHVMTALRLARLTGLRLGDLVALEWKQVFDKQITVERTRKRGGRAVIPIFPELRKLLAEIGRKDEGTVLLNSRKQPWTASGLETVWQRKQPKGFDRTLHDLRGTFVTFLAVKGLTDEQIARIVGWTAEKVGEIRARYVDEARVVVSLVERLSG</sequence>
<name>A0A7W7NXP5_9SPHN</name>
<protein>
    <submittedName>
        <fullName evidence="4">Integrase</fullName>
    </submittedName>
</protein>
<accession>A0A7W7NXP5</accession>
<dbReference type="GO" id="GO:0006310">
    <property type="term" value="P:DNA recombination"/>
    <property type="evidence" value="ECO:0007669"/>
    <property type="project" value="UniProtKB-KW"/>
</dbReference>
<comment type="caution">
    <text evidence="4">The sequence shown here is derived from an EMBL/GenBank/DDBJ whole genome shotgun (WGS) entry which is preliminary data.</text>
</comment>
<dbReference type="RefSeq" id="WP_184247041.1">
    <property type="nucleotide sequence ID" value="NZ_JACHLR010000013.1"/>
</dbReference>
<dbReference type="InterPro" id="IPR013762">
    <property type="entry name" value="Integrase-like_cat_sf"/>
</dbReference>
<dbReference type="SUPFAM" id="SSF56349">
    <property type="entry name" value="DNA breaking-rejoining enzymes"/>
    <property type="match status" value="1"/>
</dbReference>
<dbReference type="GO" id="GO:0015074">
    <property type="term" value="P:DNA integration"/>
    <property type="evidence" value="ECO:0007669"/>
    <property type="project" value="InterPro"/>
</dbReference>
<dbReference type="GO" id="GO:0003677">
    <property type="term" value="F:DNA binding"/>
    <property type="evidence" value="ECO:0007669"/>
    <property type="project" value="UniProtKB-KW"/>
</dbReference>
<dbReference type="InterPro" id="IPR002104">
    <property type="entry name" value="Integrase_catalytic"/>
</dbReference>
<evidence type="ECO:0000259" key="3">
    <source>
        <dbReference type="PROSITE" id="PS51898"/>
    </source>
</evidence>
<keyword evidence="1" id="KW-0238">DNA-binding</keyword>
<evidence type="ECO:0000313" key="4">
    <source>
        <dbReference type="EMBL" id="MBB4859684.1"/>
    </source>
</evidence>
<dbReference type="EMBL" id="JACHLR010000013">
    <property type="protein sequence ID" value="MBB4859684.1"/>
    <property type="molecule type" value="Genomic_DNA"/>
</dbReference>
<feature type="domain" description="Tyr recombinase" evidence="3">
    <location>
        <begin position="160"/>
        <end position="336"/>
    </location>
</feature>
<dbReference type="InterPro" id="IPR011010">
    <property type="entry name" value="DNA_brk_join_enz"/>
</dbReference>
<reference evidence="4 5" key="1">
    <citation type="submission" date="2020-08" db="EMBL/GenBank/DDBJ databases">
        <title>Functional genomics of gut bacteria from endangered species of beetles.</title>
        <authorList>
            <person name="Carlos-Shanley C."/>
        </authorList>
    </citation>
    <scope>NUCLEOTIDE SEQUENCE [LARGE SCALE GENOMIC DNA]</scope>
    <source>
        <strain evidence="4 5">S00245</strain>
    </source>
</reference>
<dbReference type="Pfam" id="PF00589">
    <property type="entry name" value="Phage_integrase"/>
    <property type="match status" value="1"/>
</dbReference>
<evidence type="ECO:0000313" key="5">
    <source>
        <dbReference type="Proteomes" id="UP000555448"/>
    </source>
</evidence>
<dbReference type="PROSITE" id="PS51898">
    <property type="entry name" value="TYR_RECOMBINASE"/>
    <property type="match status" value="1"/>
</dbReference>
<evidence type="ECO:0000256" key="2">
    <source>
        <dbReference type="ARBA" id="ARBA00023172"/>
    </source>
</evidence>
<organism evidence="4 5">
    <name type="scientific">Novosphingobium chloroacetimidivorans</name>
    <dbReference type="NCBI Taxonomy" id="1428314"/>
    <lineage>
        <taxon>Bacteria</taxon>
        <taxon>Pseudomonadati</taxon>
        <taxon>Pseudomonadota</taxon>
        <taxon>Alphaproteobacteria</taxon>
        <taxon>Sphingomonadales</taxon>
        <taxon>Sphingomonadaceae</taxon>
        <taxon>Novosphingobium</taxon>
    </lineage>
</organism>
<dbReference type="Proteomes" id="UP000555448">
    <property type="component" value="Unassembled WGS sequence"/>
</dbReference>
<dbReference type="Gene3D" id="1.10.443.10">
    <property type="entry name" value="Intergrase catalytic core"/>
    <property type="match status" value="1"/>
</dbReference>
<dbReference type="Gene3D" id="1.10.150.130">
    <property type="match status" value="1"/>
</dbReference>
<proteinExistence type="predicted"/>
<dbReference type="AlphaFoldDB" id="A0A7W7NXP5"/>
<keyword evidence="5" id="KW-1185">Reference proteome</keyword>